<reference evidence="2 3" key="1">
    <citation type="submission" date="2019-12" db="EMBL/GenBank/DDBJ databases">
        <authorList>
            <person name="Lee S.D."/>
        </authorList>
    </citation>
    <scope>NUCLEOTIDE SEQUENCE [LARGE SCALE GENOMIC DNA]</scope>
    <source>
        <strain evidence="2 3">SAP-6</strain>
    </source>
</reference>
<protein>
    <submittedName>
        <fullName evidence="2">DUF2569 family protein</fullName>
    </submittedName>
</protein>
<dbReference type="RefSeq" id="WP_162365934.1">
    <property type="nucleotide sequence ID" value="NZ_WUBS01000006.1"/>
</dbReference>
<keyword evidence="1" id="KW-1133">Transmembrane helix</keyword>
<organism evidence="2 3">
    <name type="scientific">Acerihabitans arboris</name>
    <dbReference type="NCBI Taxonomy" id="2691583"/>
    <lineage>
        <taxon>Bacteria</taxon>
        <taxon>Pseudomonadati</taxon>
        <taxon>Pseudomonadota</taxon>
        <taxon>Gammaproteobacteria</taxon>
        <taxon>Enterobacterales</taxon>
        <taxon>Pectobacteriaceae</taxon>
        <taxon>Acerihabitans</taxon>
    </lineage>
</organism>
<gene>
    <name evidence="2" type="ORF">GRH90_10185</name>
</gene>
<accession>A0A845SDV8</accession>
<dbReference type="InterPro" id="IPR019690">
    <property type="entry name" value="DUF2569"/>
</dbReference>
<feature type="transmembrane region" description="Helical" evidence="1">
    <location>
        <begin position="12"/>
        <end position="39"/>
    </location>
</feature>
<keyword evidence="1" id="KW-0812">Transmembrane</keyword>
<dbReference type="Proteomes" id="UP000461443">
    <property type="component" value="Unassembled WGS sequence"/>
</dbReference>
<feature type="transmembrane region" description="Helical" evidence="1">
    <location>
        <begin position="59"/>
        <end position="81"/>
    </location>
</feature>
<evidence type="ECO:0000313" key="2">
    <source>
        <dbReference type="EMBL" id="NDL63113.1"/>
    </source>
</evidence>
<dbReference type="AlphaFoldDB" id="A0A845SDV8"/>
<proteinExistence type="predicted"/>
<keyword evidence="1" id="KW-0472">Membrane</keyword>
<feature type="transmembrane region" description="Helical" evidence="1">
    <location>
        <begin position="90"/>
        <end position="109"/>
    </location>
</feature>
<name>A0A845SDV8_9GAMM</name>
<sequence>MNAAPNPAPRIGGWLWLPAAYLILALLGASMMTVIFLLALLQRPSADSATIESIFTLQWYASMATTLAMWCFTFWTLRLLLRRSVRFPKVFILWLLAGILLALKAFAFSPVTDELALRILFWPLLAAATMVPYIKRSRRVKSTFIQP</sequence>
<feature type="transmembrane region" description="Helical" evidence="1">
    <location>
        <begin position="115"/>
        <end position="134"/>
    </location>
</feature>
<dbReference type="EMBL" id="WUBS01000006">
    <property type="protein sequence ID" value="NDL63113.1"/>
    <property type="molecule type" value="Genomic_DNA"/>
</dbReference>
<evidence type="ECO:0000256" key="1">
    <source>
        <dbReference type="SAM" id="Phobius"/>
    </source>
</evidence>
<keyword evidence="3" id="KW-1185">Reference proteome</keyword>
<reference evidence="2 3" key="2">
    <citation type="submission" date="2020-02" db="EMBL/GenBank/DDBJ databases">
        <title>The new genus of Enterobacteriales.</title>
        <authorList>
            <person name="Kim I.S."/>
        </authorList>
    </citation>
    <scope>NUCLEOTIDE SEQUENCE [LARGE SCALE GENOMIC DNA]</scope>
    <source>
        <strain evidence="2 3">SAP-6</strain>
    </source>
</reference>
<dbReference type="Pfam" id="PF10754">
    <property type="entry name" value="DUF2569"/>
    <property type="match status" value="1"/>
</dbReference>
<evidence type="ECO:0000313" key="3">
    <source>
        <dbReference type="Proteomes" id="UP000461443"/>
    </source>
</evidence>
<comment type="caution">
    <text evidence="2">The sequence shown here is derived from an EMBL/GenBank/DDBJ whole genome shotgun (WGS) entry which is preliminary data.</text>
</comment>